<name>A0ABQ5F9T2_9ASTR</name>
<gene>
    <name evidence="1" type="ORF">Tco_1003347</name>
</gene>
<proteinExistence type="predicted"/>
<sequence>MADEQQDDQQQQQNKLDAILVPIDEQVNIRLSNFRIALEKTQPNVIYKVCLGILQYAKAYIFTLNDQNFDVNADLLTFSDADWAKCVITRKSVTGYYVFLNDSLVFWKRKKQNTLSKSSTEAEYISLASVTSEVETKGGCLAVSNGCCKDGRPFLLFADSHMLGQGL</sequence>
<evidence type="ECO:0000313" key="1">
    <source>
        <dbReference type="EMBL" id="GJT59814.1"/>
    </source>
</evidence>
<reference evidence="1" key="2">
    <citation type="submission" date="2022-01" db="EMBL/GenBank/DDBJ databases">
        <authorList>
            <person name="Yamashiro T."/>
            <person name="Shiraishi A."/>
            <person name="Satake H."/>
            <person name="Nakayama K."/>
        </authorList>
    </citation>
    <scope>NUCLEOTIDE SEQUENCE</scope>
</reference>
<dbReference type="Proteomes" id="UP001151760">
    <property type="component" value="Unassembled WGS sequence"/>
</dbReference>
<keyword evidence="2" id="KW-1185">Reference proteome</keyword>
<dbReference type="PANTHER" id="PTHR11439">
    <property type="entry name" value="GAG-POL-RELATED RETROTRANSPOSON"/>
    <property type="match status" value="1"/>
</dbReference>
<comment type="caution">
    <text evidence="1">The sequence shown here is derived from an EMBL/GenBank/DDBJ whole genome shotgun (WGS) entry which is preliminary data.</text>
</comment>
<accession>A0ABQ5F9T2</accession>
<organism evidence="1 2">
    <name type="scientific">Tanacetum coccineum</name>
    <dbReference type="NCBI Taxonomy" id="301880"/>
    <lineage>
        <taxon>Eukaryota</taxon>
        <taxon>Viridiplantae</taxon>
        <taxon>Streptophyta</taxon>
        <taxon>Embryophyta</taxon>
        <taxon>Tracheophyta</taxon>
        <taxon>Spermatophyta</taxon>
        <taxon>Magnoliopsida</taxon>
        <taxon>eudicotyledons</taxon>
        <taxon>Gunneridae</taxon>
        <taxon>Pentapetalae</taxon>
        <taxon>asterids</taxon>
        <taxon>campanulids</taxon>
        <taxon>Asterales</taxon>
        <taxon>Asteraceae</taxon>
        <taxon>Asteroideae</taxon>
        <taxon>Anthemideae</taxon>
        <taxon>Anthemidinae</taxon>
        <taxon>Tanacetum</taxon>
    </lineage>
</organism>
<evidence type="ECO:0000313" key="2">
    <source>
        <dbReference type="Proteomes" id="UP001151760"/>
    </source>
</evidence>
<dbReference type="CDD" id="cd09272">
    <property type="entry name" value="RNase_HI_RT_Ty1"/>
    <property type="match status" value="1"/>
</dbReference>
<dbReference type="EMBL" id="BQNB010017142">
    <property type="protein sequence ID" value="GJT59814.1"/>
    <property type="molecule type" value="Genomic_DNA"/>
</dbReference>
<reference evidence="1" key="1">
    <citation type="journal article" date="2022" name="Int. J. Mol. Sci.">
        <title>Draft Genome of Tanacetum Coccineum: Genomic Comparison of Closely Related Tanacetum-Family Plants.</title>
        <authorList>
            <person name="Yamashiro T."/>
            <person name="Shiraishi A."/>
            <person name="Nakayama K."/>
            <person name="Satake H."/>
        </authorList>
    </citation>
    <scope>NUCLEOTIDE SEQUENCE</scope>
</reference>
<dbReference type="PANTHER" id="PTHR11439:SF470">
    <property type="entry name" value="CYSTEINE-RICH RLK (RECEPTOR-LIKE PROTEIN KINASE) 8"/>
    <property type="match status" value="1"/>
</dbReference>
<protein>
    <submittedName>
        <fullName evidence="1">Ribonuclease H-like domain-containing protein</fullName>
    </submittedName>
</protein>